<evidence type="ECO:0000256" key="1">
    <source>
        <dbReference type="SAM" id="Phobius"/>
    </source>
</evidence>
<feature type="transmembrane region" description="Helical" evidence="1">
    <location>
        <begin position="62"/>
        <end position="84"/>
    </location>
</feature>
<accession>B2A1D5</accession>
<keyword evidence="1" id="KW-0812">Transmembrane</keyword>
<dbReference type="KEGG" id="nth:Nther_2510"/>
<keyword evidence="1" id="KW-1133">Transmembrane helix</keyword>
<protein>
    <submittedName>
        <fullName evidence="2">Uncharacterized protein</fullName>
    </submittedName>
</protein>
<evidence type="ECO:0000313" key="3">
    <source>
        <dbReference type="Proteomes" id="UP000001683"/>
    </source>
</evidence>
<keyword evidence="3" id="KW-1185">Reference proteome</keyword>
<sequence>MYSLKLGVQTNKKVVGDNMHHVVAVLQLFNILGSWFWNLLSNFHIVCIFIVFVNLIDRLENNFFRAFDALELFSIFYIIIWYYLKKRRNKTKYATPDINIKNKNTVKVINNDKEN</sequence>
<organism evidence="2 3">
    <name type="scientific">Natranaerobius thermophilus (strain ATCC BAA-1301 / DSM 18059 / JW/NM-WN-LF)</name>
    <dbReference type="NCBI Taxonomy" id="457570"/>
    <lineage>
        <taxon>Bacteria</taxon>
        <taxon>Bacillati</taxon>
        <taxon>Bacillota</taxon>
        <taxon>Clostridia</taxon>
        <taxon>Natranaerobiales</taxon>
        <taxon>Natranaerobiaceae</taxon>
        <taxon>Natranaerobius</taxon>
    </lineage>
</organism>
<feature type="transmembrane region" description="Helical" evidence="1">
    <location>
        <begin position="35"/>
        <end position="56"/>
    </location>
</feature>
<dbReference type="EMBL" id="CP001034">
    <property type="protein sequence ID" value="ACB86073.1"/>
    <property type="molecule type" value="Genomic_DNA"/>
</dbReference>
<dbReference type="RefSeq" id="WP_012448917.1">
    <property type="nucleotide sequence ID" value="NZ_CP144221.1"/>
</dbReference>
<dbReference type="InParanoid" id="B2A1D5"/>
<name>B2A1D5_NATTJ</name>
<keyword evidence="1" id="KW-0472">Membrane</keyword>
<gene>
    <name evidence="2" type="ordered locus">Nther_2510</name>
</gene>
<dbReference type="HOGENOM" id="CLU_2106333_0_0_9"/>
<reference evidence="2 3" key="1">
    <citation type="submission" date="2008-04" db="EMBL/GenBank/DDBJ databases">
        <title>Complete sequence of chromosome of Natranaerobius thermophilus JW/NM-WN-LF.</title>
        <authorList>
            <consortium name="US DOE Joint Genome Institute"/>
            <person name="Copeland A."/>
            <person name="Lucas S."/>
            <person name="Lapidus A."/>
            <person name="Glavina del Rio T."/>
            <person name="Dalin E."/>
            <person name="Tice H."/>
            <person name="Bruce D."/>
            <person name="Goodwin L."/>
            <person name="Pitluck S."/>
            <person name="Chertkov O."/>
            <person name="Brettin T."/>
            <person name="Detter J.C."/>
            <person name="Han C."/>
            <person name="Kuske C.R."/>
            <person name="Schmutz J."/>
            <person name="Larimer F."/>
            <person name="Land M."/>
            <person name="Hauser L."/>
            <person name="Kyrpides N."/>
            <person name="Lykidis A."/>
            <person name="Mesbah N.M."/>
            <person name="Wiegel J."/>
        </authorList>
    </citation>
    <scope>NUCLEOTIDE SEQUENCE [LARGE SCALE GENOMIC DNA]</scope>
    <source>
        <strain evidence="3">ATCC BAA-1301 / DSM 18059 / JW/NM-WN-LF</strain>
    </source>
</reference>
<dbReference type="Proteomes" id="UP000001683">
    <property type="component" value="Chromosome"/>
</dbReference>
<reference evidence="2 3" key="2">
    <citation type="journal article" date="2011" name="J. Bacteriol.">
        <title>Complete genome sequence of the anaerobic, halophilic alkalithermophile Natranaerobius thermophilus JW/NM-WN-LF.</title>
        <authorList>
            <person name="Zhao B."/>
            <person name="Mesbah N.M."/>
            <person name="Dalin E."/>
            <person name="Goodwin L."/>
            <person name="Nolan M."/>
            <person name="Pitluck S."/>
            <person name="Chertkov O."/>
            <person name="Brettin T.S."/>
            <person name="Han J."/>
            <person name="Larimer F.W."/>
            <person name="Land M.L."/>
            <person name="Hauser L."/>
            <person name="Kyrpides N."/>
            <person name="Wiegel J."/>
        </authorList>
    </citation>
    <scope>NUCLEOTIDE SEQUENCE [LARGE SCALE GENOMIC DNA]</scope>
    <source>
        <strain evidence="3">ATCC BAA-1301 / DSM 18059 / JW/NM-WN-LF</strain>
    </source>
</reference>
<proteinExistence type="predicted"/>
<evidence type="ECO:0000313" key="2">
    <source>
        <dbReference type="EMBL" id="ACB86073.1"/>
    </source>
</evidence>
<dbReference type="AlphaFoldDB" id="B2A1D5"/>